<evidence type="ECO:0008006" key="3">
    <source>
        <dbReference type="Google" id="ProtNLM"/>
    </source>
</evidence>
<dbReference type="PANTHER" id="PTHR39189:SF1">
    <property type="entry name" value="UPF0173 METAL-DEPENDENT HYDROLASE YTKL"/>
    <property type="match status" value="1"/>
</dbReference>
<protein>
    <recommendedName>
        <fullName evidence="3">Zn-dependent hydrolase</fullName>
    </recommendedName>
</protein>
<dbReference type="SUPFAM" id="SSF56281">
    <property type="entry name" value="Metallo-hydrolase/oxidoreductase"/>
    <property type="match status" value="1"/>
</dbReference>
<dbReference type="Pfam" id="PF13483">
    <property type="entry name" value="Lactamase_B_3"/>
    <property type="match status" value="1"/>
</dbReference>
<reference evidence="2" key="1">
    <citation type="submission" date="2016-02" db="EMBL/GenBank/DDBJ databases">
        <authorList>
            <person name="Holder M.E."/>
            <person name="Ajami N.J."/>
            <person name="Petrosino J.F."/>
        </authorList>
    </citation>
    <scope>NUCLEOTIDE SEQUENCE [LARGE SCALE GENOMIC DNA]</scope>
    <source>
        <strain evidence="2">DSM 12838</strain>
    </source>
</reference>
<dbReference type="PANTHER" id="PTHR39189">
    <property type="entry name" value="UPF0173 METAL-DEPENDENT HYDROLASE YTKL"/>
    <property type="match status" value="1"/>
</dbReference>
<sequence>MNQGSTAWNFSENNNHISSFQRTGGDPAKEGPVSLEYFAHSSFRITSPQGLTVVIDPWRNDPSGAWGLWFPEEYPEIYADIVLSTHAHFDHDAVHRVHAAVTLERPVGVFSIGDVRIEGFGDKHMFRAKGSYRWTDVFAESGISVPPDNPMHLDNSIIVTETGGMRIAHWGDNRPDPGAYIMDRLRGVDVLILPIDGSEHILTAEDVTGLMEELEPKVVIPMHYRTRGAVTVLSTLQAPDYWLEMMPDAILHTESKWTFSKPDLARYRGRAFSFGHHYTKG</sequence>
<dbReference type="AlphaFoldDB" id="A0A0X8JR50"/>
<dbReference type="OrthoDB" id="9789133at2"/>
<keyword evidence="2" id="KW-1185">Reference proteome</keyword>
<dbReference type="InterPro" id="IPR036866">
    <property type="entry name" value="RibonucZ/Hydroxyglut_hydro"/>
</dbReference>
<gene>
    <name evidence="1" type="ORF">AXF15_10385</name>
</gene>
<accession>A0A0X8JR50</accession>
<dbReference type="Proteomes" id="UP000063964">
    <property type="component" value="Chromosome"/>
</dbReference>
<dbReference type="Gene3D" id="3.60.15.10">
    <property type="entry name" value="Ribonuclease Z/Hydroxyacylglutathione hydrolase-like"/>
    <property type="match status" value="1"/>
</dbReference>
<organism evidence="1 2">
    <name type="scientific">Desulfomicrobium orale DSM 12838</name>
    <dbReference type="NCBI Taxonomy" id="888061"/>
    <lineage>
        <taxon>Bacteria</taxon>
        <taxon>Pseudomonadati</taxon>
        <taxon>Thermodesulfobacteriota</taxon>
        <taxon>Desulfovibrionia</taxon>
        <taxon>Desulfovibrionales</taxon>
        <taxon>Desulfomicrobiaceae</taxon>
        <taxon>Desulfomicrobium</taxon>
    </lineage>
</organism>
<proteinExistence type="predicted"/>
<evidence type="ECO:0000313" key="1">
    <source>
        <dbReference type="EMBL" id="AMD93464.1"/>
    </source>
</evidence>
<dbReference type="KEGG" id="doa:AXF15_10385"/>
<evidence type="ECO:0000313" key="2">
    <source>
        <dbReference type="Proteomes" id="UP000063964"/>
    </source>
</evidence>
<dbReference type="EMBL" id="CP014230">
    <property type="protein sequence ID" value="AMD93464.1"/>
    <property type="molecule type" value="Genomic_DNA"/>
</dbReference>
<dbReference type="STRING" id="888061.AXF15_10385"/>
<dbReference type="RefSeq" id="WP_066607035.1">
    <property type="nucleotide sequence ID" value="NZ_CP014230.1"/>
</dbReference>
<name>A0A0X8JR50_9BACT</name>